<organism evidence="2 3">
    <name type="scientific">Paraburkholderia caribensis</name>
    <dbReference type="NCBI Taxonomy" id="75105"/>
    <lineage>
        <taxon>Bacteria</taxon>
        <taxon>Pseudomonadati</taxon>
        <taxon>Pseudomonadota</taxon>
        <taxon>Betaproteobacteria</taxon>
        <taxon>Burkholderiales</taxon>
        <taxon>Burkholderiaceae</taxon>
        <taxon>Paraburkholderia</taxon>
    </lineage>
</organism>
<keyword evidence="1" id="KW-0812">Transmembrane</keyword>
<dbReference type="Proteomes" id="UP001462961">
    <property type="component" value="Unassembled WGS sequence"/>
</dbReference>
<evidence type="ECO:0000313" key="3">
    <source>
        <dbReference type="Proteomes" id="UP001462961"/>
    </source>
</evidence>
<comment type="caution">
    <text evidence="2">The sequence shown here is derived from an EMBL/GenBank/DDBJ whole genome shotgun (WGS) entry which is preliminary data.</text>
</comment>
<dbReference type="RefSeq" id="WP_146174495.1">
    <property type="nucleotide sequence ID" value="NZ_CP015959.1"/>
</dbReference>
<sequence>MYFSNRVSGNYRGKGEVFAGVFLRVSNWCLVFGLLLLLLLLLVWFYVCAGKRWIAGGFRGAAGFGLGFGLMPLRWHPRYVSVLHALPLCGAAPTFLCRRKEK</sequence>
<proteinExistence type="predicted"/>
<gene>
    <name evidence="2" type="ORF">VOI32_34340</name>
</gene>
<protein>
    <submittedName>
        <fullName evidence="2">Uncharacterized protein</fullName>
    </submittedName>
</protein>
<name>A0ABV0E6E4_9BURK</name>
<feature type="transmembrane region" description="Helical" evidence="1">
    <location>
        <begin position="53"/>
        <end position="73"/>
    </location>
</feature>
<evidence type="ECO:0000256" key="1">
    <source>
        <dbReference type="SAM" id="Phobius"/>
    </source>
</evidence>
<evidence type="ECO:0000313" key="2">
    <source>
        <dbReference type="EMBL" id="MEO1758978.1"/>
    </source>
</evidence>
<keyword evidence="1" id="KW-0472">Membrane</keyword>
<accession>A0ABV0E6E4</accession>
<keyword evidence="3" id="KW-1185">Reference proteome</keyword>
<feature type="transmembrane region" description="Helical" evidence="1">
    <location>
        <begin position="25"/>
        <end position="46"/>
    </location>
</feature>
<keyword evidence="1" id="KW-1133">Transmembrane helix</keyword>
<reference evidence="2 3" key="1">
    <citation type="submission" date="2024-01" db="EMBL/GenBank/DDBJ databases">
        <title>The diversity of rhizobia nodulating Mimosa spp. in eleven states of Brazil covering several biomes is determined by host plant, location, and edaphic factors.</title>
        <authorList>
            <person name="Rouws L."/>
            <person name="Barauna A."/>
            <person name="Beukes C."/>
            <person name="De Faria S.M."/>
            <person name="Gross E."/>
            <person name="Dos Reis Junior F.B."/>
            <person name="Simon M."/>
            <person name="Maluk M."/>
            <person name="Odee D.W."/>
            <person name="Kenicer G."/>
            <person name="Young J.P.W."/>
            <person name="Reis V.M."/>
            <person name="Zilli J."/>
            <person name="James E.K."/>
        </authorList>
    </citation>
    <scope>NUCLEOTIDE SEQUENCE [LARGE SCALE GENOMIC DNA]</scope>
    <source>
        <strain evidence="2 3">JHI1651</strain>
    </source>
</reference>
<dbReference type="EMBL" id="JAYLVJ010000066">
    <property type="protein sequence ID" value="MEO1758978.1"/>
    <property type="molecule type" value="Genomic_DNA"/>
</dbReference>